<accession>A0A1I2QLN1</accession>
<evidence type="ECO:0000256" key="1">
    <source>
        <dbReference type="ARBA" id="ARBA00001946"/>
    </source>
</evidence>
<dbReference type="AlphaFoldDB" id="A0A1I2QLN1"/>
<dbReference type="Pfam" id="PF00293">
    <property type="entry name" value="NUDIX"/>
    <property type="match status" value="1"/>
</dbReference>
<gene>
    <name evidence="5" type="ORF">SAMN04488025_12447</name>
</gene>
<dbReference type="InterPro" id="IPR000086">
    <property type="entry name" value="NUDIX_hydrolase_dom"/>
</dbReference>
<evidence type="ECO:0000256" key="3">
    <source>
        <dbReference type="RuleBase" id="RU003476"/>
    </source>
</evidence>
<organism evidence="5 6">
    <name type="scientific">Planifilum fulgidum</name>
    <dbReference type="NCBI Taxonomy" id="201973"/>
    <lineage>
        <taxon>Bacteria</taxon>
        <taxon>Bacillati</taxon>
        <taxon>Bacillota</taxon>
        <taxon>Bacilli</taxon>
        <taxon>Bacillales</taxon>
        <taxon>Thermoactinomycetaceae</taxon>
        <taxon>Planifilum</taxon>
    </lineage>
</organism>
<sequence length="156" mass="17638">MARKDYYHQPDAPKPNSLVPAVSAVVTDSDGRILLHKRSDNFLWSLPGGAMELGESVEQAVIREVKEETGFDVEVLRCTGIYSDPGHVIAFSDGEVRQQFSICFACRIVGGELSVSSESVQVRFFTREELERLDLHPAQRIRIQDFLARQERAFIR</sequence>
<evidence type="ECO:0000259" key="4">
    <source>
        <dbReference type="PROSITE" id="PS51462"/>
    </source>
</evidence>
<dbReference type="OrthoDB" id="9787476at2"/>
<keyword evidence="2 3" id="KW-0378">Hydrolase</keyword>
<keyword evidence="6" id="KW-1185">Reference proteome</keyword>
<dbReference type="SUPFAM" id="SSF55811">
    <property type="entry name" value="Nudix"/>
    <property type="match status" value="1"/>
</dbReference>
<dbReference type="Gene3D" id="3.90.79.10">
    <property type="entry name" value="Nucleoside Triphosphate Pyrophosphohydrolase"/>
    <property type="match status" value="1"/>
</dbReference>
<evidence type="ECO:0000313" key="5">
    <source>
        <dbReference type="EMBL" id="SFG28553.1"/>
    </source>
</evidence>
<dbReference type="InterPro" id="IPR020476">
    <property type="entry name" value="Nudix_hydrolase"/>
</dbReference>
<dbReference type="PROSITE" id="PS51462">
    <property type="entry name" value="NUDIX"/>
    <property type="match status" value="1"/>
</dbReference>
<name>A0A1I2QLN1_9BACL</name>
<dbReference type="InterPro" id="IPR015797">
    <property type="entry name" value="NUDIX_hydrolase-like_dom_sf"/>
</dbReference>
<dbReference type="PANTHER" id="PTHR43046:SF16">
    <property type="entry name" value="ADP-RIBOSE PYROPHOSPHATASE YJHB-RELATED"/>
    <property type="match status" value="1"/>
</dbReference>
<evidence type="ECO:0000256" key="2">
    <source>
        <dbReference type="ARBA" id="ARBA00022801"/>
    </source>
</evidence>
<reference evidence="5 6" key="1">
    <citation type="submission" date="2016-10" db="EMBL/GenBank/DDBJ databases">
        <authorList>
            <person name="de Groot N.N."/>
        </authorList>
    </citation>
    <scope>NUCLEOTIDE SEQUENCE [LARGE SCALE GENOMIC DNA]</scope>
    <source>
        <strain evidence="5 6">DSM 44945</strain>
    </source>
</reference>
<dbReference type="STRING" id="201973.SAMN04488025_12447"/>
<dbReference type="EMBL" id="FOOK01000024">
    <property type="protein sequence ID" value="SFG28553.1"/>
    <property type="molecule type" value="Genomic_DNA"/>
</dbReference>
<dbReference type="PROSITE" id="PS00893">
    <property type="entry name" value="NUDIX_BOX"/>
    <property type="match status" value="1"/>
</dbReference>
<dbReference type="Proteomes" id="UP000198661">
    <property type="component" value="Unassembled WGS sequence"/>
</dbReference>
<dbReference type="GO" id="GO:0016787">
    <property type="term" value="F:hydrolase activity"/>
    <property type="evidence" value="ECO:0007669"/>
    <property type="project" value="UniProtKB-KW"/>
</dbReference>
<comment type="similarity">
    <text evidence="3">Belongs to the Nudix hydrolase family.</text>
</comment>
<evidence type="ECO:0000313" key="6">
    <source>
        <dbReference type="Proteomes" id="UP000198661"/>
    </source>
</evidence>
<dbReference type="InterPro" id="IPR020084">
    <property type="entry name" value="NUDIX_hydrolase_CS"/>
</dbReference>
<feature type="domain" description="Nudix hydrolase" evidence="4">
    <location>
        <begin position="17"/>
        <end position="148"/>
    </location>
</feature>
<comment type="cofactor">
    <cofactor evidence="1">
        <name>Mg(2+)</name>
        <dbReference type="ChEBI" id="CHEBI:18420"/>
    </cofactor>
</comment>
<dbReference type="PANTHER" id="PTHR43046">
    <property type="entry name" value="GDP-MANNOSE MANNOSYL HYDROLASE"/>
    <property type="match status" value="1"/>
</dbReference>
<proteinExistence type="inferred from homology"/>
<protein>
    <submittedName>
        <fullName evidence="5">ADP-ribose pyrophosphatase YjhB, NUDIX family</fullName>
    </submittedName>
</protein>
<dbReference type="PRINTS" id="PR00502">
    <property type="entry name" value="NUDIXFAMILY"/>
</dbReference>
<dbReference type="RefSeq" id="WP_092039621.1">
    <property type="nucleotide sequence ID" value="NZ_FOOK01000024.1"/>
</dbReference>